<dbReference type="Pfam" id="PF13530">
    <property type="entry name" value="SCP2_2"/>
    <property type="match status" value="1"/>
</dbReference>
<comment type="caution">
    <text evidence="2">The sequence shown here is derived from an EMBL/GenBank/DDBJ whole genome shotgun (WGS) entry which is preliminary data.</text>
</comment>
<dbReference type="SUPFAM" id="SSF55729">
    <property type="entry name" value="Acyl-CoA N-acyltransferases (Nat)"/>
    <property type="match status" value="1"/>
</dbReference>
<evidence type="ECO:0000259" key="1">
    <source>
        <dbReference type="PROSITE" id="PS51186"/>
    </source>
</evidence>
<dbReference type="PROSITE" id="PS51186">
    <property type="entry name" value="GNAT"/>
    <property type="match status" value="1"/>
</dbReference>
<dbReference type="PANTHER" id="PTHR37817">
    <property type="entry name" value="N-ACETYLTRANSFERASE EIS"/>
    <property type="match status" value="1"/>
</dbReference>
<reference evidence="2" key="1">
    <citation type="submission" date="2019-08" db="EMBL/GenBank/DDBJ databases">
        <authorList>
            <person name="Kucharzyk K."/>
            <person name="Murdoch R.W."/>
            <person name="Higgins S."/>
            <person name="Loffler F."/>
        </authorList>
    </citation>
    <scope>NUCLEOTIDE SEQUENCE</scope>
</reference>
<dbReference type="InterPro" id="IPR051554">
    <property type="entry name" value="Acetyltransferase_Eis"/>
</dbReference>
<dbReference type="PANTHER" id="PTHR37817:SF1">
    <property type="entry name" value="N-ACETYLTRANSFERASE EIS"/>
    <property type="match status" value="1"/>
</dbReference>
<name>A0A644SV39_9ZZZZ</name>
<gene>
    <name evidence="2" type="ORF">SDC9_04028</name>
</gene>
<dbReference type="Pfam" id="PF17668">
    <property type="entry name" value="Acetyltransf_17"/>
    <property type="match status" value="1"/>
</dbReference>
<dbReference type="EMBL" id="VSSQ01000007">
    <property type="protein sequence ID" value="MPL58495.1"/>
    <property type="molecule type" value="Genomic_DNA"/>
</dbReference>
<accession>A0A644SV39</accession>
<feature type="domain" description="N-acetyltransferase" evidence="1">
    <location>
        <begin position="10"/>
        <end position="161"/>
    </location>
</feature>
<evidence type="ECO:0000313" key="2">
    <source>
        <dbReference type="EMBL" id="MPL58495.1"/>
    </source>
</evidence>
<dbReference type="Gene3D" id="3.40.630.30">
    <property type="match status" value="2"/>
</dbReference>
<proteinExistence type="predicted"/>
<dbReference type="InterPro" id="IPR025559">
    <property type="entry name" value="Eis_dom"/>
</dbReference>
<dbReference type="Pfam" id="PF13527">
    <property type="entry name" value="Acetyltransf_9"/>
    <property type="match status" value="1"/>
</dbReference>
<dbReference type="GO" id="GO:0030649">
    <property type="term" value="P:aminoglycoside antibiotic catabolic process"/>
    <property type="evidence" value="ECO:0007669"/>
    <property type="project" value="TreeGrafter"/>
</dbReference>
<dbReference type="AlphaFoldDB" id="A0A644SV39"/>
<dbReference type="InterPro" id="IPR016181">
    <property type="entry name" value="Acyl_CoA_acyltransferase"/>
</dbReference>
<dbReference type="SUPFAM" id="SSF55718">
    <property type="entry name" value="SCP-like"/>
    <property type="match status" value="1"/>
</dbReference>
<dbReference type="InterPro" id="IPR036527">
    <property type="entry name" value="SCP2_sterol-bd_dom_sf"/>
</dbReference>
<dbReference type="GO" id="GO:0034069">
    <property type="term" value="F:aminoglycoside N-acetyltransferase activity"/>
    <property type="evidence" value="ECO:0007669"/>
    <property type="project" value="TreeGrafter"/>
</dbReference>
<dbReference type="InterPro" id="IPR041380">
    <property type="entry name" value="Acetyltransf_17"/>
</dbReference>
<dbReference type="Gene3D" id="3.30.1050.10">
    <property type="entry name" value="SCP2 sterol-binding domain"/>
    <property type="match status" value="1"/>
</dbReference>
<protein>
    <recommendedName>
        <fullName evidence="1">N-acetyltransferase domain-containing protein</fullName>
    </recommendedName>
</protein>
<dbReference type="InterPro" id="IPR000182">
    <property type="entry name" value="GNAT_dom"/>
</dbReference>
<organism evidence="2">
    <name type="scientific">bioreactor metagenome</name>
    <dbReference type="NCBI Taxonomy" id="1076179"/>
    <lineage>
        <taxon>unclassified sequences</taxon>
        <taxon>metagenomes</taxon>
        <taxon>ecological metagenomes</taxon>
    </lineage>
</organism>
<sequence>MDNESIKDKFEIRKVDSRHFEQFNDLMNYVFQVTNNVITKFGDNNIIRWKRPLLKSCDVIGWFDDEKLISQLMVYPFSVNIHGRPYKMGGVTGVGTYPEYAGYGLMHSLMKEALKNMRDKGQTISYLYPYSVPYYKKKGWEIVSDIINYTIKDTQLPKSYNALGHTVRVDIHHPDIQKIYSAFSRRNNVAMLRNDVAWEEHFRWEKQDLSVAIYYDSNDLPAGYVYYKVENETFFVREMVYINEDARKGIWVFIRAHFSMVYSVKGTIFSNEPMAFLFSEGELEEKISPYIMARVVDVRNFMNQFPFADTKPNEKTKGISFHISDPLADWNCGVISVVLGENTNIIIDDSLQKLEVHLDIQTFTTMMLSYKRPTFLNNIGRIEGSDEAIAYLERIIPNNKTWFADYF</sequence>